<accession>A0A8H2LJP3</accession>
<dbReference type="RefSeq" id="WP_148371032.1">
    <property type="nucleotide sequence ID" value="NZ_VSKM01000031.1"/>
</dbReference>
<feature type="non-terminal residue" evidence="1">
    <location>
        <position position="1"/>
    </location>
</feature>
<proteinExistence type="predicted"/>
<evidence type="ECO:0000313" key="1">
    <source>
        <dbReference type="EMBL" id="TYB69033.1"/>
    </source>
</evidence>
<gene>
    <name evidence="1" type="ORF">ES676_14465</name>
</gene>
<protein>
    <submittedName>
        <fullName evidence="1">Gliding motility-associated C-terminal domain-containing protein</fullName>
    </submittedName>
</protein>
<organism evidence="1 2">
    <name type="scientific">Bizionia saleffrena</name>
    <dbReference type="NCBI Taxonomy" id="291189"/>
    <lineage>
        <taxon>Bacteria</taxon>
        <taxon>Pseudomonadati</taxon>
        <taxon>Bacteroidota</taxon>
        <taxon>Flavobacteriia</taxon>
        <taxon>Flavobacteriales</taxon>
        <taxon>Flavobacteriaceae</taxon>
        <taxon>Bizionia</taxon>
    </lineage>
</organism>
<comment type="caution">
    <text evidence="1">The sequence shown here is derived from an EMBL/GenBank/DDBJ whole genome shotgun (WGS) entry which is preliminary data.</text>
</comment>
<sequence>QGISPNGDNKNDFFDLSSFDVQSLEIFNRYGTKVYSRANYTNEWFGQSKDGDELPVGTYYYVMKYQGGKVKTSWVYINR</sequence>
<dbReference type="AlphaFoldDB" id="A0A8H2LJP3"/>
<dbReference type="Pfam" id="PF13585">
    <property type="entry name" value="CHU_C"/>
    <property type="match status" value="1"/>
</dbReference>
<dbReference type="EMBL" id="VSKM01000031">
    <property type="protein sequence ID" value="TYB69033.1"/>
    <property type="molecule type" value="Genomic_DNA"/>
</dbReference>
<evidence type="ECO:0000313" key="2">
    <source>
        <dbReference type="Proteomes" id="UP000323324"/>
    </source>
</evidence>
<dbReference type="Proteomes" id="UP000323324">
    <property type="component" value="Unassembled WGS sequence"/>
</dbReference>
<name>A0A8H2LJP3_9FLAO</name>
<keyword evidence="2" id="KW-1185">Reference proteome</keyword>
<dbReference type="InterPro" id="IPR026341">
    <property type="entry name" value="T9SS_type_B"/>
</dbReference>
<dbReference type="NCBIfam" id="TIGR04131">
    <property type="entry name" value="Bac_Flav_CTERM"/>
    <property type="match status" value="1"/>
</dbReference>
<reference evidence="1 2" key="1">
    <citation type="submission" date="2019-08" db="EMBL/GenBank/DDBJ databases">
        <title>Genomes of Antarctic Bizionia species.</title>
        <authorList>
            <person name="Bowman J.P."/>
        </authorList>
    </citation>
    <scope>NUCLEOTIDE SEQUENCE [LARGE SCALE GENOMIC DNA]</scope>
    <source>
        <strain evidence="1 2">HFD</strain>
    </source>
</reference>